<evidence type="ECO:0000313" key="6">
    <source>
        <dbReference type="Proteomes" id="UP000887561"/>
    </source>
</evidence>
<evidence type="ECO:0000256" key="3">
    <source>
        <dbReference type="ARBA" id="ARBA00022676"/>
    </source>
</evidence>
<dbReference type="InterPro" id="IPR002213">
    <property type="entry name" value="UDP_glucos_trans"/>
</dbReference>
<evidence type="ECO:0000256" key="5">
    <source>
        <dbReference type="ARBA" id="ARBA00047475"/>
    </source>
</evidence>
<dbReference type="InterPro" id="IPR050271">
    <property type="entry name" value="UDP-glycosyltransferase"/>
</dbReference>
<evidence type="ECO:0000256" key="4">
    <source>
        <dbReference type="ARBA" id="ARBA00022679"/>
    </source>
</evidence>
<proteinExistence type="inferred from homology"/>
<sequence>MITRDEFKEFKNKFKENKIPKIGDLLRKSRYYLINVHPIGQYSDTKMSERIVNIGGIEGEMEDFIRKNKKIHKTKQDVPESSNRQLSGDFPRNKEEEDWIYEADCVILFSMSTEIYFTGFTDAHYFTLQETFTNFDCKYIIKVTDSFSPIKQLKPGEHFYENDRTIIFYNGMIREQEILEKAQVKLFVTDGGQNTFNEILKAGVPMIIIPFFGDQPFNATLAEYLGIGLSIKPRDFVNEFKETVDKIMGYNSYQENAQKIAKAIKEAKYGQIDIFLDIVKKAIEEEVEEESRFPEMPLNVTTEYLKLDELDTIVGKFLKSISSSKIKF</sequence>
<organism evidence="6 7">
    <name type="scientific">Meloidogyne javanica</name>
    <name type="common">Root-knot nematode worm</name>
    <dbReference type="NCBI Taxonomy" id="6303"/>
    <lineage>
        <taxon>Eukaryota</taxon>
        <taxon>Metazoa</taxon>
        <taxon>Ecdysozoa</taxon>
        <taxon>Nematoda</taxon>
        <taxon>Chromadorea</taxon>
        <taxon>Rhabditida</taxon>
        <taxon>Tylenchina</taxon>
        <taxon>Tylenchomorpha</taxon>
        <taxon>Tylenchoidea</taxon>
        <taxon>Meloidogynidae</taxon>
        <taxon>Meloidogyninae</taxon>
        <taxon>Meloidogyne</taxon>
        <taxon>Meloidogyne incognita group</taxon>
    </lineage>
</organism>
<evidence type="ECO:0000256" key="1">
    <source>
        <dbReference type="ARBA" id="ARBA00009995"/>
    </source>
</evidence>
<keyword evidence="6" id="KW-1185">Reference proteome</keyword>
<comment type="catalytic activity">
    <reaction evidence="5">
        <text>glucuronate acceptor + UDP-alpha-D-glucuronate = acceptor beta-D-glucuronoside + UDP + H(+)</text>
        <dbReference type="Rhea" id="RHEA:21032"/>
        <dbReference type="ChEBI" id="CHEBI:15378"/>
        <dbReference type="ChEBI" id="CHEBI:58052"/>
        <dbReference type="ChEBI" id="CHEBI:58223"/>
        <dbReference type="ChEBI" id="CHEBI:132367"/>
        <dbReference type="ChEBI" id="CHEBI:132368"/>
        <dbReference type="EC" id="2.4.1.17"/>
    </reaction>
</comment>
<evidence type="ECO:0000256" key="2">
    <source>
        <dbReference type="ARBA" id="ARBA00012544"/>
    </source>
</evidence>
<dbReference type="PANTHER" id="PTHR48043">
    <property type="entry name" value="EG:EG0003.4 PROTEIN-RELATED"/>
    <property type="match status" value="1"/>
</dbReference>
<name>A0A915MZS4_MELJA</name>
<dbReference type="Gene3D" id="3.40.50.2000">
    <property type="entry name" value="Glycogen Phosphorylase B"/>
    <property type="match status" value="1"/>
</dbReference>
<keyword evidence="4" id="KW-0808">Transferase</keyword>
<accession>A0A915MZS4</accession>
<dbReference type="AlphaFoldDB" id="A0A915MZS4"/>
<dbReference type="EC" id="2.4.1.17" evidence="2"/>
<reference evidence="7" key="1">
    <citation type="submission" date="2022-11" db="UniProtKB">
        <authorList>
            <consortium name="WormBaseParasite"/>
        </authorList>
    </citation>
    <scope>IDENTIFICATION</scope>
</reference>
<evidence type="ECO:0000313" key="7">
    <source>
        <dbReference type="WBParaSite" id="scaffold587_cov278.g1374"/>
    </source>
</evidence>
<comment type="similarity">
    <text evidence="1">Belongs to the UDP-glycosyltransferase family.</text>
</comment>
<dbReference type="WBParaSite" id="scaffold587_cov278.g1374">
    <property type="protein sequence ID" value="scaffold587_cov278.g1374"/>
    <property type="gene ID" value="scaffold587_cov278.g1374"/>
</dbReference>
<dbReference type="SUPFAM" id="SSF53756">
    <property type="entry name" value="UDP-Glycosyltransferase/glycogen phosphorylase"/>
    <property type="match status" value="1"/>
</dbReference>
<keyword evidence="3" id="KW-0328">Glycosyltransferase</keyword>
<dbReference type="GO" id="GO:0015020">
    <property type="term" value="F:glucuronosyltransferase activity"/>
    <property type="evidence" value="ECO:0007669"/>
    <property type="project" value="UniProtKB-EC"/>
</dbReference>
<dbReference type="Proteomes" id="UP000887561">
    <property type="component" value="Unplaced"/>
</dbReference>
<protein>
    <recommendedName>
        <fullName evidence="2">glucuronosyltransferase</fullName>
        <ecNumber evidence="2">2.4.1.17</ecNumber>
    </recommendedName>
</protein>
<dbReference type="Pfam" id="PF00201">
    <property type="entry name" value="UDPGT"/>
    <property type="match status" value="1"/>
</dbReference>
<dbReference type="PANTHER" id="PTHR48043:SF145">
    <property type="entry name" value="FI06409P-RELATED"/>
    <property type="match status" value="1"/>
</dbReference>